<dbReference type="AlphaFoldDB" id="A0AAD9QAT9"/>
<gene>
    <name evidence="1" type="ORF">P5673_019757</name>
</gene>
<organism evidence="1 2">
    <name type="scientific">Acropora cervicornis</name>
    <name type="common">Staghorn coral</name>
    <dbReference type="NCBI Taxonomy" id="6130"/>
    <lineage>
        <taxon>Eukaryota</taxon>
        <taxon>Metazoa</taxon>
        <taxon>Cnidaria</taxon>
        <taxon>Anthozoa</taxon>
        <taxon>Hexacorallia</taxon>
        <taxon>Scleractinia</taxon>
        <taxon>Astrocoeniina</taxon>
        <taxon>Acroporidae</taxon>
        <taxon>Acropora</taxon>
    </lineage>
</organism>
<accession>A0AAD9QAT9</accession>
<dbReference type="InterPro" id="IPR050951">
    <property type="entry name" value="Retrovirus_Pol_polyprotein"/>
</dbReference>
<dbReference type="PANTHER" id="PTHR37984:SF14">
    <property type="entry name" value="RIBONUCLEASE H"/>
    <property type="match status" value="1"/>
</dbReference>
<dbReference type="InterPro" id="IPR043502">
    <property type="entry name" value="DNA/RNA_pol_sf"/>
</dbReference>
<name>A0AAD9QAT9_ACRCE</name>
<evidence type="ECO:0000313" key="2">
    <source>
        <dbReference type="Proteomes" id="UP001249851"/>
    </source>
</evidence>
<reference evidence="1" key="1">
    <citation type="journal article" date="2023" name="G3 (Bethesda)">
        <title>Whole genome assembly and annotation of the endangered Caribbean coral Acropora cervicornis.</title>
        <authorList>
            <person name="Selwyn J.D."/>
            <person name="Vollmer S.V."/>
        </authorList>
    </citation>
    <scope>NUCLEOTIDE SEQUENCE</scope>
    <source>
        <strain evidence="1">K2</strain>
    </source>
</reference>
<keyword evidence="2" id="KW-1185">Reference proteome</keyword>
<proteinExistence type="predicted"/>
<dbReference type="PANTHER" id="PTHR37984">
    <property type="entry name" value="PROTEIN CBG26694"/>
    <property type="match status" value="1"/>
</dbReference>
<dbReference type="SUPFAM" id="SSF56672">
    <property type="entry name" value="DNA/RNA polymerases"/>
    <property type="match status" value="1"/>
</dbReference>
<comment type="caution">
    <text evidence="1">The sequence shown here is derived from an EMBL/GenBank/DDBJ whole genome shotgun (WGS) entry which is preliminary data.</text>
</comment>
<dbReference type="EMBL" id="JARQWQ010000047">
    <property type="protein sequence ID" value="KAK2557799.1"/>
    <property type="molecule type" value="Genomic_DNA"/>
</dbReference>
<dbReference type="Proteomes" id="UP001249851">
    <property type="component" value="Unassembled WGS sequence"/>
</dbReference>
<sequence>MIITGKDQQEHLVHLEESEVLKRLKEHDLREKITYCGHVVDQDGLHETQEKVDVIVHALRPETFDRLVNYYHKFLLNPVTVPHLLNQLLEQSNQ</sequence>
<reference evidence="1" key="2">
    <citation type="journal article" date="2023" name="Science">
        <title>Genomic signatures of disease resistance in endangered staghorn corals.</title>
        <authorList>
            <person name="Vollmer S.V."/>
            <person name="Selwyn J.D."/>
            <person name="Despard B.A."/>
            <person name="Roesel C.L."/>
        </authorList>
    </citation>
    <scope>NUCLEOTIDE SEQUENCE</scope>
    <source>
        <strain evidence="1">K2</strain>
    </source>
</reference>
<evidence type="ECO:0000313" key="1">
    <source>
        <dbReference type="EMBL" id="KAK2557799.1"/>
    </source>
</evidence>
<protein>
    <submittedName>
        <fullName evidence="1">Uncharacterized protein</fullName>
    </submittedName>
</protein>